<feature type="coiled-coil region" evidence="10">
    <location>
        <begin position="23"/>
        <end position="57"/>
    </location>
</feature>
<organism evidence="12 13">
    <name type="scientific">Amorphotheca resinae ATCC 22711</name>
    <dbReference type="NCBI Taxonomy" id="857342"/>
    <lineage>
        <taxon>Eukaryota</taxon>
        <taxon>Fungi</taxon>
        <taxon>Dikarya</taxon>
        <taxon>Ascomycota</taxon>
        <taxon>Pezizomycotina</taxon>
        <taxon>Leotiomycetes</taxon>
        <taxon>Helotiales</taxon>
        <taxon>Amorphothecaceae</taxon>
        <taxon>Amorphotheca</taxon>
    </lineage>
</organism>
<dbReference type="Proteomes" id="UP000241818">
    <property type="component" value="Unassembled WGS sequence"/>
</dbReference>
<keyword evidence="5 9" id="KW-0805">Transcription regulation</keyword>
<dbReference type="OrthoDB" id="440324at2759"/>
<keyword evidence="9" id="KW-0227">DNA damage</keyword>
<dbReference type="GO" id="GO:0006325">
    <property type="term" value="P:chromatin organization"/>
    <property type="evidence" value="ECO:0007669"/>
    <property type="project" value="UniProtKB-KW"/>
</dbReference>
<evidence type="ECO:0000256" key="5">
    <source>
        <dbReference type="ARBA" id="ARBA00023015"/>
    </source>
</evidence>
<dbReference type="PANTHER" id="PTHR13476">
    <property type="entry name" value="CHROMATIN MODIFICATION-RELATED PROTEIN MEAF6"/>
    <property type="match status" value="1"/>
</dbReference>
<accession>A0A2T3BED8</accession>
<gene>
    <name evidence="12" type="ORF">M430DRAFT_24154</name>
</gene>
<keyword evidence="9" id="KW-0234">DNA repair</keyword>
<evidence type="ECO:0000256" key="10">
    <source>
        <dbReference type="SAM" id="Coils"/>
    </source>
</evidence>
<proteinExistence type="inferred from homology"/>
<dbReference type="GO" id="GO:0006281">
    <property type="term" value="P:DNA repair"/>
    <property type="evidence" value="ECO:0007669"/>
    <property type="project" value="UniProtKB-UniRule"/>
</dbReference>
<evidence type="ECO:0000313" key="12">
    <source>
        <dbReference type="EMBL" id="PSS27745.1"/>
    </source>
</evidence>
<name>A0A2T3BED8_AMORE</name>
<keyword evidence="6 10" id="KW-0175">Coiled coil</keyword>
<protein>
    <recommendedName>
        <fullName evidence="3 9">Chromatin modification-related protein EAF6</fullName>
    </recommendedName>
</protein>
<evidence type="ECO:0000256" key="3">
    <source>
        <dbReference type="ARBA" id="ARBA00018504"/>
    </source>
</evidence>
<evidence type="ECO:0000256" key="1">
    <source>
        <dbReference type="ARBA" id="ARBA00004123"/>
    </source>
</evidence>
<dbReference type="STRING" id="857342.A0A2T3BED8"/>
<feature type="compositionally biased region" description="Polar residues" evidence="11">
    <location>
        <begin position="98"/>
        <end position="121"/>
    </location>
</feature>
<evidence type="ECO:0000256" key="7">
    <source>
        <dbReference type="ARBA" id="ARBA00023163"/>
    </source>
</evidence>
<comment type="similarity">
    <text evidence="2 9">Belongs to the EAF6 family.</text>
</comment>
<keyword evidence="4 9" id="KW-0156">Chromatin regulator</keyword>
<dbReference type="GO" id="GO:0035267">
    <property type="term" value="C:NuA4 histone acetyltransferase complex"/>
    <property type="evidence" value="ECO:0007669"/>
    <property type="project" value="UniProtKB-UniRule"/>
</dbReference>
<dbReference type="EMBL" id="KZ679006">
    <property type="protein sequence ID" value="PSS27745.1"/>
    <property type="molecule type" value="Genomic_DNA"/>
</dbReference>
<feature type="compositionally biased region" description="Polar residues" evidence="11">
    <location>
        <begin position="141"/>
        <end position="155"/>
    </location>
</feature>
<evidence type="ECO:0000256" key="8">
    <source>
        <dbReference type="ARBA" id="ARBA00023242"/>
    </source>
</evidence>
<comment type="function">
    <text evidence="9">Component of the NuA4 histone acetyltransferase complex which is involved in transcriptional activation of selected genes principally by acetylation of nucleosomal histone H4 and H2A. The NuA4 complex is also involved in DNA repair.</text>
</comment>
<evidence type="ECO:0000313" key="13">
    <source>
        <dbReference type="Proteomes" id="UP000241818"/>
    </source>
</evidence>
<dbReference type="InterPro" id="IPR015418">
    <property type="entry name" value="Eaf6"/>
</dbReference>
<dbReference type="GeneID" id="36573101"/>
<comment type="subcellular location">
    <subcellularLocation>
        <location evidence="1 9">Nucleus</location>
    </subcellularLocation>
</comment>
<evidence type="ECO:0000256" key="4">
    <source>
        <dbReference type="ARBA" id="ARBA00022853"/>
    </source>
</evidence>
<dbReference type="AlphaFoldDB" id="A0A2T3BED8"/>
<keyword evidence="13" id="KW-1185">Reference proteome</keyword>
<evidence type="ECO:0000256" key="6">
    <source>
        <dbReference type="ARBA" id="ARBA00023054"/>
    </source>
</evidence>
<comment type="subunit">
    <text evidence="9">Component of the NuA4 histone acetyltransferase complex.</text>
</comment>
<keyword evidence="7 9" id="KW-0804">Transcription</keyword>
<sequence>MSENTAPVAAVGSGGDIPGQPFYDKTRQHLKELLHKRRALERSLAQLEDNIFKKETEYLEETPSGNIITGFEAYTKGTGTAGGGARRRGGVSEGNRVFSRSSVSFNANAESPMPSAQSTPAATMAPTPLSSGFMKGEGGSNHATPTSSTSANRTGAGSKRNKKTVGEDSETDTKEVKKPRTGSAVSRKG</sequence>
<evidence type="ECO:0000256" key="2">
    <source>
        <dbReference type="ARBA" id="ARBA00010916"/>
    </source>
</evidence>
<evidence type="ECO:0000256" key="9">
    <source>
        <dbReference type="RuleBase" id="RU368022"/>
    </source>
</evidence>
<reference evidence="12 13" key="1">
    <citation type="journal article" date="2018" name="New Phytol.">
        <title>Comparative genomics and transcriptomics depict ericoid mycorrhizal fungi as versatile saprotrophs and plant mutualists.</title>
        <authorList>
            <person name="Martino E."/>
            <person name="Morin E."/>
            <person name="Grelet G.A."/>
            <person name="Kuo A."/>
            <person name="Kohler A."/>
            <person name="Daghino S."/>
            <person name="Barry K.W."/>
            <person name="Cichocki N."/>
            <person name="Clum A."/>
            <person name="Dockter R.B."/>
            <person name="Hainaut M."/>
            <person name="Kuo R.C."/>
            <person name="LaButti K."/>
            <person name="Lindahl B.D."/>
            <person name="Lindquist E.A."/>
            <person name="Lipzen A."/>
            <person name="Khouja H.R."/>
            <person name="Magnuson J."/>
            <person name="Murat C."/>
            <person name="Ohm R.A."/>
            <person name="Singer S.W."/>
            <person name="Spatafora J.W."/>
            <person name="Wang M."/>
            <person name="Veneault-Fourrey C."/>
            <person name="Henrissat B."/>
            <person name="Grigoriev I.V."/>
            <person name="Martin F.M."/>
            <person name="Perotto S."/>
        </authorList>
    </citation>
    <scope>NUCLEOTIDE SEQUENCE [LARGE SCALE GENOMIC DNA]</scope>
    <source>
        <strain evidence="12 13">ATCC 22711</strain>
    </source>
</reference>
<evidence type="ECO:0000256" key="11">
    <source>
        <dbReference type="SAM" id="MobiDB-lite"/>
    </source>
</evidence>
<feature type="region of interest" description="Disordered" evidence="11">
    <location>
        <begin position="76"/>
        <end position="189"/>
    </location>
</feature>
<dbReference type="RefSeq" id="XP_024725270.1">
    <property type="nucleotide sequence ID" value="XM_024865020.1"/>
</dbReference>
<dbReference type="GO" id="GO:0005634">
    <property type="term" value="C:nucleus"/>
    <property type="evidence" value="ECO:0007669"/>
    <property type="project" value="UniProtKB-SubCell"/>
</dbReference>
<dbReference type="InParanoid" id="A0A2T3BED8"/>
<keyword evidence="8 9" id="KW-0539">Nucleus</keyword>
<dbReference type="Pfam" id="PF09340">
    <property type="entry name" value="NuA4"/>
    <property type="match status" value="1"/>
</dbReference>
<feature type="region of interest" description="Disordered" evidence="11">
    <location>
        <begin position="1"/>
        <end position="22"/>
    </location>
</feature>